<dbReference type="Proteomes" id="UP000324974">
    <property type="component" value="Chromosome"/>
</dbReference>
<dbReference type="Gene3D" id="3.40.50.720">
    <property type="entry name" value="NAD(P)-binding Rossmann-like Domain"/>
    <property type="match status" value="1"/>
</dbReference>
<dbReference type="AlphaFoldDB" id="A0A5C1ADZ7"/>
<dbReference type="PANTHER" id="PTHR43818">
    <property type="entry name" value="BCDNA.GH03377"/>
    <property type="match status" value="1"/>
</dbReference>
<evidence type="ECO:0000259" key="3">
    <source>
        <dbReference type="Pfam" id="PF22725"/>
    </source>
</evidence>
<dbReference type="Gene3D" id="3.30.360.10">
    <property type="entry name" value="Dihydrodipicolinate Reductase, domain 2"/>
    <property type="match status" value="1"/>
</dbReference>
<dbReference type="Pfam" id="PF01408">
    <property type="entry name" value="GFO_IDH_MocA"/>
    <property type="match status" value="1"/>
</dbReference>
<dbReference type="GO" id="GO:0016787">
    <property type="term" value="F:hydrolase activity"/>
    <property type="evidence" value="ECO:0007669"/>
    <property type="project" value="UniProtKB-KW"/>
</dbReference>
<dbReference type="RefSeq" id="WP_149110123.1">
    <property type="nucleotide sequence ID" value="NZ_CP042425.1"/>
</dbReference>
<accession>A0A5C1ADZ7</accession>
<dbReference type="GO" id="GO:0016491">
    <property type="term" value="F:oxidoreductase activity"/>
    <property type="evidence" value="ECO:0007669"/>
    <property type="project" value="UniProtKB-KW"/>
</dbReference>
<keyword evidence="4" id="KW-0378">Hydrolase</keyword>
<organism evidence="4 5">
    <name type="scientific">Limnoglobus roseus</name>
    <dbReference type="NCBI Taxonomy" id="2598579"/>
    <lineage>
        <taxon>Bacteria</taxon>
        <taxon>Pseudomonadati</taxon>
        <taxon>Planctomycetota</taxon>
        <taxon>Planctomycetia</taxon>
        <taxon>Gemmatales</taxon>
        <taxon>Gemmataceae</taxon>
        <taxon>Limnoglobus</taxon>
    </lineage>
</organism>
<evidence type="ECO:0000259" key="2">
    <source>
        <dbReference type="Pfam" id="PF01408"/>
    </source>
</evidence>
<evidence type="ECO:0000313" key="4">
    <source>
        <dbReference type="EMBL" id="QEL15298.1"/>
    </source>
</evidence>
<dbReference type="SUPFAM" id="SSF51735">
    <property type="entry name" value="NAD(P)-binding Rossmann-fold domains"/>
    <property type="match status" value="1"/>
</dbReference>
<sequence>MKKTRFALIGAGGIAQSYAQAFRDHPDAELVAVIDVRPEAAQKVAATVPGCQAFATLDTACGMAEFDATIIATPPVTHEKLVVKLLERGQHVLCEKPFTVGAESAFRMAAAARKADRVLTMASKFRYVSDVNKARAFIDDGLIGEVVLFENAFTSRVDMTHRWNGDPAISGGGVLIDNGAHSLDLTRFFLGTLSDVHAVEGRRFQPLPVEDTAQVFVRSAAGVMGTIDLSWSINKERESYIDVHGLLGTIRVGWKESKYKLTNKEWVVFGKGYDKVQAFRDNVGNFARHLRDGEKLVITVDDAVANVAAIDAAYRSLNQADWTQLTEATTV</sequence>
<evidence type="ECO:0000313" key="5">
    <source>
        <dbReference type="Proteomes" id="UP000324974"/>
    </source>
</evidence>
<gene>
    <name evidence="4" type="ORF">PX52LOC_02213</name>
</gene>
<name>A0A5C1ADZ7_9BACT</name>
<dbReference type="PANTHER" id="PTHR43818:SF11">
    <property type="entry name" value="BCDNA.GH03377"/>
    <property type="match status" value="1"/>
</dbReference>
<dbReference type="Pfam" id="PF22725">
    <property type="entry name" value="GFO_IDH_MocA_C3"/>
    <property type="match status" value="1"/>
</dbReference>
<dbReference type="KEGG" id="lrs:PX52LOC_02213"/>
<keyword evidence="5" id="KW-1185">Reference proteome</keyword>
<reference evidence="5" key="1">
    <citation type="submission" date="2019-08" db="EMBL/GenBank/DDBJ databases">
        <title>Limnoglobus roseus gen. nov., sp. nov., a novel freshwater planctomycete with a giant genome from the family Gemmataceae.</title>
        <authorList>
            <person name="Kulichevskaya I.S."/>
            <person name="Naumoff D.G."/>
            <person name="Miroshnikov K."/>
            <person name="Ivanova A."/>
            <person name="Philippov D.A."/>
            <person name="Hakobyan A."/>
            <person name="Rijpstra I.C."/>
            <person name="Sinninghe Damste J.S."/>
            <person name="Liesack W."/>
            <person name="Dedysh S.N."/>
        </authorList>
    </citation>
    <scope>NUCLEOTIDE SEQUENCE [LARGE SCALE GENOMIC DNA]</scope>
    <source>
        <strain evidence="5">PX52</strain>
    </source>
</reference>
<dbReference type="SUPFAM" id="SSF55347">
    <property type="entry name" value="Glyceraldehyde-3-phosphate dehydrogenase-like, C-terminal domain"/>
    <property type="match status" value="1"/>
</dbReference>
<proteinExistence type="predicted"/>
<dbReference type="InterPro" id="IPR050463">
    <property type="entry name" value="Gfo/Idh/MocA_oxidrdct_glycsds"/>
</dbReference>
<dbReference type="OrthoDB" id="9783105at2"/>
<protein>
    <submittedName>
        <fullName evidence="4">Putative Rossmann-fold-type glycoside hydrolase</fullName>
    </submittedName>
</protein>
<dbReference type="InterPro" id="IPR000683">
    <property type="entry name" value="Gfo/Idh/MocA-like_OxRdtase_N"/>
</dbReference>
<dbReference type="EMBL" id="CP042425">
    <property type="protein sequence ID" value="QEL15298.1"/>
    <property type="molecule type" value="Genomic_DNA"/>
</dbReference>
<feature type="domain" description="Gfo/Idh/MocA-like oxidoreductase N-terminal" evidence="2">
    <location>
        <begin position="5"/>
        <end position="121"/>
    </location>
</feature>
<dbReference type="InterPro" id="IPR055170">
    <property type="entry name" value="GFO_IDH_MocA-like_dom"/>
</dbReference>
<dbReference type="InterPro" id="IPR036291">
    <property type="entry name" value="NAD(P)-bd_dom_sf"/>
</dbReference>
<keyword evidence="1" id="KW-0560">Oxidoreductase</keyword>
<evidence type="ECO:0000256" key="1">
    <source>
        <dbReference type="ARBA" id="ARBA00023002"/>
    </source>
</evidence>
<feature type="domain" description="GFO/IDH/MocA-like oxidoreductase" evidence="3">
    <location>
        <begin position="132"/>
        <end position="251"/>
    </location>
</feature>
<dbReference type="GO" id="GO:0000166">
    <property type="term" value="F:nucleotide binding"/>
    <property type="evidence" value="ECO:0007669"/>
    <property type="project" value="InterPro"/>
</dbReference>